<dbReference type="InterPro" id="IPR010438">
    <property type="entry name" value="Lambda_Bor"/>
</dbReference>
<reference evidence="1 2" key="1">
    <citation type="submission" date="2018-07" db="EMBL/GenBank/DDBJ databases">
        <title>Genomic Encyclopedia of Type Strains, Phase IV (KMG-IV): sequencing the most valuable type-strain genomes for metagenomic binning, comparative biology and taxonomic classification.</title>
        <authorList>
            <person name="Goeker M."/>
        </authorList>
    </citation>
    <scope>NUCLEOTIDE SEQUENCE [LARGE SCALE GENOMIC DNA]</scope>
    <source>
        <strain evidence="1 2">DSM 21410</strain>
    </source>
</reference>
<keyword evidence="2" id="KW-1185">Reference proteome</keyword>
<name>A0A369A7Y9_9FLAO</name>
<dbReference type="Pfam" id="PF06291">
    <property type="entry name" value="Lambda_Bor"/>
    <property type="match status" value="1"/>
</dbReference>
<dbReference type="Proteomes" id="UP000253517">
    <property type="component" value="Unassembled WGS sequence"/>
</dbReference>
<protein>
    <submittedName>
        <fullName evidence="1">Bor protein</fullName>
    </submittedName>
</protein>
<dbReference type="PROSITE" id="PS51257">
    <property type="entry name" value="PROKAR_LIPOPROTEIN"/>
    <property type="match status" value="1"/>
</dbReference>
<evidence type="ECO:0000313" key="2">
    <source>
        <dbReference type="Proteomes" id="UP000253517"/>
    </source>
</evidence>
<gene>
    <name evidence="1" type="ORF">DES35_101769</name>
</gene>
<evidence type="ECO:0000313" key="1">
    <source>
        <dbReference type="EMBL" id="RCX05482.1"/>
    </source>
</evidence>
<dbReference type="EMBL" id="QPJS01000001">
    <property type="protein sequence ID" value="RCX05482.1"/>
    <property type="molecule type" value="Genomic_DNA"/>
</dbReference>
<dbReference type="AlphaFoldDB" id="A0A369A7Y9"/>
<accession>A0A369A7Y9</accession>
<organism evidence="1 2">
    <name type="scientific">Schleiferia thermophila</name>
    <dbReference type="NCBI Taxonomy" id="884107"/>
    <lineage>
        <taxon>Bacteria</taxon>
        <taxon>Pseudomonadati</taxon>
        <taxon>Bacteroidota</taxon>
        <taxon>Flavobacteriia</taxon>
        <taxon>Flavobacteriales</taxon>
        <taxon>Schleiferiaceae</taxon>
        <taxon>Schleiferia</taxon>
    </lineage>
</organism>
<comment type="caution">
    <text evidence="1">The sequence shown here is derived from an EMBL/GenBank/DDBJ whole genome shotgun (WGS) entry which is preliminary data.</text>
</comment>
<sequence>MITSIKMKKVLFNLILVMAISVLMTSCYTLTFSVGEGAKTGIEVCEKNHYLIYGLAPVKTADPSIMAGGAKDYTVTITHTFVDGLLNAITGGIYTLTTTIVKK</sequence>
<proteinExistence type="predicted"/>